<evidence type="ECO:0000256" key="4">
    <source>
        <dbReference type="PROSITE-ProRule" id="PRU00601"/>
    </source>
</evidence>
<keyword evidence="9" id="KW-1185">Reference proteome</keyword>
<dbReference type="AlphaFoldDB" id="A0AA86NMI6"/>
<dbReference type="InterPro" id="IPR018957">
    <property type="entry name" value="Znf_C3HC4_RING-type"/>
</dbReference>
<reference evidence="8 9" key="2">
    <citation type="submission" date="2024-07" db="EMBL/GenBank/DDBJ databases">
        <authorList>
            <person name="Akdeniz Z."/>
        </authorList>
    </citation>
    <scope>NUCLEOTIDE SEQUENCE [LARGE SCALE GENOMIC DNA]</scope>
</reference>
<dbReference type="PANTHER" id="PTHR21319">
    <property type="entry name" value="RING FINGER AND CHY ZINC FINGER DOMAIN-CONTAINING PROTEIN 1"/>
    <property type="match status" value="1"/>
</dbReference>
<feature type="domain" description="RING-type" evidence="5">
    <location>
        <begin position="195"/>
        <end position="236"/>
    </location>
</feature>
<gene>
    <name evidence="8" type="ORF">HINF_LOCUS56306</name>
    <name evidence="7" type="ORF">HINF_LOCUS9649</name>
</gene>
<dbReference type="GO" id="GO:0005634">
    <property type="term" value="C:nucleus"/>
    <property type="evidence" value="ECO:0007669"/>
    <property type="project" value="TreeGrafter"/>
</dbReference>
<sequence length="360" mass="41413">MNQDTTKCAENNHNKVIFATLKYNENIIKQFYHSVVSSDNTAYVQSLLNTSQLVCKYSDFDENLPFQHLLKRRSDFSSSDPDLVSIFYRLQDSVGCSHISCGCELFCAECQQFFGCRKCHDADQSHAANFTQLRCRYCSHSGQISNSCSNCNILFATYFCHSCNVFDDFSFYSRPIHHSTVTNKCVCSAASNDACMICFGNLSDHEYTQLECGHKLHCVCKFEAIRNNVTLCPTCKVKITVQSEDVPKKLIQRVVYNQNWAKTLYKCVCGVVTRQYKFPLVQCVCGQTDLVEVESSEHIIEVEQKSRTTDQLILEIQTRFKQKIEMNENWSEEKKFDVALWVLQLLEKGDYVYKQEDFGV</sequence>
<evidence type="ECO:0000313" key="7">
    <source>
        <dbReference type="EMBL" id="CAI9922004.1"/>
    </source>
</evidence>
<proteinExistence type="predicted"/>
<dbReference type="SUPFAM" id="SSF57850">
    <property type="entry name" value="RING/U-box"/>
    <property type="match status" value="1"/>
</dbReference>
<dbReference type="PROSITE" id="PS51266">
    <property type="entry name" value="ZF_CHY"/>
    <property type="match status" value="1"/>
</dbReference>
<dbReference type="Gene3D" id="3.30.40.10">
    <property type="entry name" value="Zinc/RING finger domain, C3HC4 (zinc finger)"/>
    <property type="match status" value="1"/>
</dbReference>
<dbReference type="InterPro" id="IPR013083">
    <property type="entry name" value="Znf_RING/FYVE/PHD"/>
</dbReference>
<dbReference type="EMBL" id="CATOUU010000241">
    <property type="protein sequence ID" value="CAI9922004.1"/>
    <property type="molecule type" value="Genomic_DNA"/>
</dbReference>
<dbReference type="GO" id="GO:0008270">
    <property type="term" value="F:zinc ion binding"/>
    <property type="evidence" value="ECO:0007669"/>
    <property type="project" value="UniProtKB-KW"/>
</dbReference>
<feature type="domain" description="CHY-type" evidence="6">
    <location>
        <begin position="89"/>
        <end position="153"/>
    </location>
</feature>
<evidence type="ECO:0000256" key="3">
    <source>
        <dbReference type="ARBA" id="ARBA00022833"/>
    </source>
</evidence>
<keyword evidence="1" id="KW-0479">Metal-binding</keyword>
<evidence type="ECO:0000256" key="2">
    <source>
        <dbReference type="ARBA" id="ARBA00022771"/>
    </source>
</evidence>
<dbReference type="InterPro" id="IPR008913">
    <property type="entry name" value="Znf_CHY"/>
</dbReference>
<organism evidence="7">
    <name type="scientific">Hexamita inflata</name>
    <dbReference type="NCBI Taxonomy" id="28002"/>
    <lineage>
        <taxon>Eukaryota</taxon>
        <taxon>Metamonada</taxon>
        <taxon>Diplomonadida</taxon>
        <taxon>Hexamitidae</taxon>
        <taxon>Hexamitinae</taxon>
        <taxon>Hexamita</taxon>
    </lineage>
</organism>
<evidence type="ECO:0000259" key="5">
    <source>
        <dbReference type="PROSITE" id="PS50089"/>
    </source>
</evidence>
<evidence type="ECO:0000256" key="1">
    <source>
        <dbReference type="ARBA" id="ARBA00022723"/>
    </source>
</evidence>
<dbReference type="InterPro" id="IPR001841">
    <property type="entry name" value="Znf_RING"/>
</dbReference>
<protein>
    <submittedName>
        <fullName evidence="7">CHY zinc finger domain-containing protein</fullName>
    </submittedName>
    <submittedName>
        <fullName evidence="8">CHY_zinc finger domain-containing protein</fullName>
    </submittedName>
</protein>
<dbReference type="GO" id="GO:0061630">
    <property type="term" value="F:ubiquitin protein ligase activity"/>
    <property type="evidence" value="ECO:0007669"/>
    <property type="project" value="TreeGrafter"/>
</dbReference>
<evidence type="ECO:0000313" key="8">
    <source>
        <dbReference type="EMBL" id="CAL6073862.1"/>
    </source>
</evidence>
<dbReference type="Pfam" id="PF00097">
    <property type="entry name" value="zf-C3HC4"/>
    <property type="match status" value="1"/>
</dbReference>
<dbReference type="InterPro" id="IPR037274">
    <property type="entry name" value="Znf_CHY_sf"/>
</dbReference>
<reference evidence="7" key="1">
    <citation type="submission" date="2023-06" db="EMBL/GenBank/DDBJ databases">
        <authorList>
            <person name="Kurt Z."/>
        </authorList>
    </citation>
    <scope>NUCLEOTIDE SEQUENCE</scope>
</reference>
<dbReference type="GO" id="GO:0006511">
    <property type="term" value="P:ubiquitin-dependent protein catabolic process"/>
    <property type="evidence" value="ECO:0007669"/>
    <property type="project" value="TreeGrafter"/>
</dbReference>
<dbReference type="Proteomes" id="UP001642409">
    <property type="component" value="Unassembled WGS sequence"/>
</dbReference>
<dbReference type="SUPFAM" id="SSF161219">
    <property type="entry name" value="CHY zinc finger-like"/>
    <property type="match status" value="1"/>
</dbReference>
<comment type="caution">
    <text evidence="7">The sequence shown here is derived from an EMBL/GenBank/DDBJ whole genome shotgun (WGS) entry which is preliminary data.</text>
</comment>
<evidence type="ECO:0000313" key="9">
    <source>
        <dbReference type="Proteomes" id="UP001642409"/>
    </source>
</evidence>
<name>A0AA86NMI6_9EUKA</name>
<dbReference type="EMBL" id="CAXDID020000303">
    <property type="protein sequence ID" value="CAL6073862.1"/>
    <property type="molecule type" value="Genomic_DNA"/>
</dbReference>
<evidence type="ECO:0000259" key="6">
    <source>
        <dbReference type="PROSITE" id="PS51266"/>
    </source>
</evidence>
<dbReference type="PROSITE" id="PS50089">
    <property type="entry name" value="ZF_RING_2"/>
    <property type="match status" value="1"/>
</dbReference>
<keyword evidence="3" id="KW-0862">Zinc</keyword>
<keyword evidence="2 4" id="KW-0863">Zinc-finger</keyword>
<accession>A0AA86NMI6</accession>
<dbReference type="GO" id="GO:0016567">
    <property type="term" value="P:protein ubiquitination"/>
    <property type="evidence" value="ECO:0007669"/>
    <property type="project" value="TreeGrafter"/>
</dbReference>